<dbReference type="EMBL" id="CP003842">
    <property type="protein sequence ID" value="AFS80083.1"/>
    <property type="molecule type" value="Genomic_DNA"/>
</dbReference>
<name>K0B243_9ARCH</name>
<evidence type="ECO:0000313" key="3">
    <source>
        <dbReference type="Proteomes" id="UP000006101"/>
    </source>
</evidence>
<dbReference type="Gene3D" id="1.10.10.10">
    <property type="entry name" value="Winged helix-like DNA-binding domain superfamily/Winged helix DNA-binding domain"/>
    <property type="match status" value="1"/>
</dbReference>
<organism evidence="2 3">
    <name type="scientific">Candidatus Nitrosopumilus koreensis AR1</name>
    <dbReference type="NCBI Taxonomy" id="1229908"/>
    <lineage>
        <taxon>Archaea</taxon>
        <taxon>Nitrososphaerota</taxon>
        <taxon>Nitrososphaeria</taxon>
        <taxon>Nitrosopumilales</taxon>
        <taxon>Nitrosopumilaceae</taxon>
        <taxon>Nitrosopumilus</taxon>
    </lineage>
</organism>
<sequence length="124" mass="14449">MFFILSLYLRKIPFSGRQEKFTFIMANDPDAKRLLWFIFAGSRGGLNRLKIISKLKENPLNTNQLANELGLDYKAIQHHIKVLEKNNLITKTGEKYGIMFFISTFLEVNMETFEEIEGKLDKSK</sequence>
<accession>K0B243</accession>
<feature type="domain" description="HTH arsR-type" evidence="1">
    <location>
        <begin position="47"/>
        <end position="91"/>
    </location>
</feature>
<dbReference type="GO" id="GO:0003700">
    <property type="term" value="F:DNA-binding transcription factor activity"/>
    <property type="evidence" value="ECO:0007669"/>
    <property type="project" value="InterPro"/>
</dbReference>
<reference evidence="2 3" key="1">
    <citation type="journal article" date="2012" name="J. Bacteriol.">
        <title>Draft Genome Sequence of an Ammonia-Oxidizing Archaeon, "Candidatus Nitrosopumilus koreensis" AR1, from Marine Sediment.</title>
        <authorList>
            <person name="Park S.J."/>
            <person name="Kim J.G."/>
            <person name="Jung M.Y."/>
            <person name="Kim S.J."/>
            <person name="Cha I.T."/>
            <person name="Kwon K."/>
            <person name="Lee J.H."/>
            <person name="Rhee S.K."/>
        </authorList>
    </citation>
    <scope>NUCLEOTIDE SEQUENCE [LARGE SCALE GENOMIC DNA]</scope>
    <source>
        <strain evidence="2 3">AR1</strain>
    </source>
</reference>
<dbReference type="SUPFAM" id="SSF46785">
    <property type="entry name" value="Winged helix' DNA-binding domain"/>
    <property type="match status" value="1"/>
</dbReference>
<dbReference type="PATRIC" id="fig|1229908.8.peg.173"/>
<evidence type="ECO:0000259" key="1">
    <source>
        <dbReference type="Pfam" id="PF01022"/>
    </source>
</evidence>
<evidence type="ECO:0000313" key="2">
    <source>
        <dbReference type="EMBL" id="AFS80083.1"/>
    </source>
</evidence>
<dbReference type="PANTHER" id="PTHR38600">
    <property type="entry name" value="TRANSCRIPTIONAL REGULATORY PROTEIN"/>
    <property type="match status" value="1"/>
</dbReference>
<dbReference type="AlphaFoldDB" id="K0B243"/>
<dbReference type="KEGG" id="nkr:NKOR_00825"/>
<protein>
    <submittedName>
        <fullName evidence="2">ArsR family transcriptional regulator</fullName>
    </submittedName>
</protein>
<dbReference type="STRING" id="1229908.NKOR_00825"/>
<dbReference type="InterPro" id="IPR011991">
    <property type="entry name" value="ArsR-like_HTH"/>
</dbReference>
<dbReference type="Pfam" id="PF01022">
    <property type="entry name" value="HTH_5"/>
    <property type="match status" value="1"/>
</dbReference>
<dbReference type="InterPro" id="IPR036388">
    <property type="entry name" value="WH-like_DNA-bd_sf"/>
</dbReference>
<gene>
    <name evidence="2" type="ORF">NKOR_00825</name>
</gene>
<keyword evidence="3" id="KW-1185">Reference proteome</keyword>
<proteinExistence type="predicted"/>
<dbReference type="Proteomes" id="UP000006101">
    <property type="component" value="Chromosome"/>
</dbReference>
<dbReference type="InterPro" id="IPR036390">
    <property type="entry name" value="WH_DNA-bd_sf"/>
</dbReference>
<dbReference type="InterPro" id="IPR001845">
    <property type="entry name" value="HTH_ArsR_DNA-bd_dom"/>
</dbReference>
<dbReference type="HOGENOM" id="CLU_153620_0_0_2"/>
<dbReference type="CDD" id="cd00090">
    <property type="entry name" value="HTH_ARSR"/>
    <property type="match status" value="1"/>
</dbReference>
<dbReference type="PANTHER" id="PTHR38600:SF1">
    <property type="entry name" value="TRANSCRIPTIONAL REGULATORY PROTEIN"/>
    <property type="match status" value="1"/>
</dbReference>